<gene>
    <name evidence="6" type="ORF">QWJ38_18115</name>
</gene>
<protein>
    <submittedName>
        <fullName evidence="6">Crp/Fnr family transcriptional regulator</fullName>
    </submittedName>
</protein>
<dbReference type="InterPro" id="IPR012318">
    <property type="entry name" value="HTH_CRP"/>
</dbReference>
<dbReference type="InterPro" id="IPR036390">
    <property type="entry name" value="WH_DNA-bd_sf"/>
</dbReference>
<keyword evidence="3" id="KW-0804">Transcription</keyword>
<dbReference type="Pfam" id="PF00027">
    <property type="entry name" value="cNMP_binding"/>
    <property type="match status" value="1"/>
</dbReference>
<dbReference type="EMBL" id="JAUHHC010000005">
    <property type="protein sequence ID" value="MDN3922210.1"/>
    <property type="molecule type" value="Genomic_DNA"/>
</dbReference>
<keyword evidence="2" id="KW-0238">DNA-binding</keyword>
<dbReference type="PROSITE" id="PS50042">
    <property type="entry name" value="CNMP_BINDING_3"/>
    <property type="match status" value="1"/>
</dbReference>
<evidence type="ECO:0000313" key="7">
    <source>
        <dbReference type="Proteomes" id="UP001228044"/>
    </source>
</evidence>
<sequence length="262" mass="29222">MNANHDVASATPPPPLRQRARAPTQQELDAIPWLAILEPAQRAHAIAQLQVAEAEVGERVCRIGRPANYWFGVIDGLLKMSNDDSSGPAITFTGVPPGGWFGEGTLLKREAYRYNIQALRRSIVAGLPLETFHGLLQHSIAFNRFMLNQLNERLGQFIAAREIDRISDPDMKVARNLAALFHPQLYPGVGSLLRITQQELGYLVGLSRQRVNQALNTLALHKLISIEYGGLRVLDLQGLRRFPQPLGEPQPQQQPQQQQPLR</sequence>
<evidence type="ECO:0000256" key="3">
    <source>
        <dbReference type="ARBA" id="ARBA00023163"/>
    </source>
</evidence>
<reference evidence="6 7" key="1">
    <citation type="submission" date="2023-06" db="EMBL/GenBank/DDBJ databases">
        <title>Pelomonas sp. PFR6 16S ribosomal RNA gene Genome sequencing and assembly.</title>
        <authorList>
            <person name="Woo H."/>
        </authorList>
    </citation>
    <scope>NUCLEOTIDE SEQUENCE [LARGE SCALE GENOMIC DNA]</scope>
    <source>
        <strain evidence="6 7">PFR6</strain>
    </source>
</reference>
<evidence type="ECO:0000313" key="6">
    <source>
        <dbReference type="EMBL" id="MDN3922210.1"/>
    </source>
</evidence>
<name>A0ABT8DVA9_9BURK</name>
<dbReference type="Proteomes" id="UP001228044">
    <property type="component" value="Unassembled WGS sequence"/>
</dbReference>
<comment type="caution">
    <text evidence="6">The sequence shown here is derived from an EMBL/GenBank/DDBJ whole genome shotgun (WGS) entry which is preliminary data.</text>
</comment>
<dbReference type="CDD" id="cd00038">
    <property type="entry name" value="CAP_ED"/>
    <property type="match status" value="1"/>
</dbReference>
<dbReference type="InterPro" id="IPR000595">
    <property type="entry name" value="cNMP-bd_dom"/>
</dbReference>
<organism evidence="6 7">
    <name type="scientific">Roseateles violae</name>
    <dbReference type="NCBI Taxonomy" id="3058042"/>
    <lineage>
        <taxon>Bacteria</taxon>
        <taxon>Pseudomonadati</taxon>
        <taxon>Pseudomonadota</taxon>
        <taxon>Betaproteobacteria</taxon>
        <taxon>Burkholderiales</taxon>
        <taxon>Sphaerotilaceae</taxon>
        <taxon>Roseateles</taxon>
    </lineage>
</organism>
<evidence type="ECO:0000259" key="5">
    <source>
        <dbReference type="PROSITE" id="PS50042"/>
    </source>
</evidence>
<accession>A0ABT8DVA9</accession>
<dbReference type="Pfam" id="PF13545">
    <property type="entry name" value="HTH_Crp_2"/>
    <property type="match status" value="1"/>
</dbReference>
<proteinExistence type="predicted"/>
<evidence type="ECO:0000256" key="1">
    <source>
        <dbReference type="ARBA" id="ARBA00023015"/>
    </source>
</evidence>
<dbReference type="InterPro" id="IPR050397">
    <property type="entry name" value="Env_Response_Regulators"/>
</dbReference>
<dbReference type="PANTHER" id="PTHR24567:SF68">
    <property type="entry name" value="DNA-BINDING TRANSCRIPTIONAL DUAL REGULATOR CRP"/>
    <property type="match status" value="1"/>
</dbReference>
<dbReference type="InterPro" id="IPR036388">
    <property type="entry name" value="WH-like_DNA-bd_sf"/>
</dbReference>
<dbReference type="SUPFAM" id="SSF46785">
    <property type="entry name" value="Winged helix' DNA-binding domain"/>
    <property type="match status" value="1"/>
</dbReference>
<evidence type="ECO:0000256" key="4">
    <source>
        <dbReference type="SAM" id="MobiDB-lite"/>
    </source>
</evidence>
<keyword evidence="1" id="KW-0805">Transcription regulation</keyword>
<feature type="domain" description="Cyclic nucleotide-binding" evidence="5">
    <location>
        <begin position="33"/>
        <end position="153"/>
    </location>
</feature>
<dbReference type="PANTHER" id="PTHR24567">
    <property type="entry name" value="CRP FAMILY TRANSCRIPTIONAL REGULATORY PROTEIN"/>
    <property type="match status" value="1"/>
</dbReference>
<dbReference type="Gene3D" id="1.10.10.10">
    <property type="entry name" value="Winged helix-like DNA-binding domain superfamily/Winged helix DNA-binding domain"/>
    <property type="match status" value="1"/>
</dbReference>
<dbReference type="Gene3D" id="2.60.120.10">
    <property type="entry name" value="Jelly Rolls"/>
    <property type="match status" value="1"/>
</dbReference>
<keyword evidence="7" id="KW-1185">Reference proteome</keyword>
<dbReference type="InterPro" id="IPR014710">
    <property type="entry name" value="RmlC-like_jellyroll"/>
</dbReference>
<evidence type="ECO:0000256" key="2">
    <source>
        <dbReference type="ARBA" id="ARBA00023125"/>
    </source>
</evidence>
<dbReference type="InterPro" id="IPR018490">
    <property type="entry name" value="cNMP-bd_dom_sf"/>
</dbReference>
<dbReference type="SUPFAM" id="SSF51206">
    <property type="entry name" value="cAMP-binding domain-like"/>
    <property type="match status" value="1"/>
</dbReference>
<dbReference type="SMART" id="SM00100">
    <property type="entry name" value="cNMP"/>
    <property type="match status" value="1"/>
</dbReference>
<feature type="region of interest" description="Disordered" evidence="4">
    <location>
        <begin position="1"/>
        <end position="23"/>
    </location>
</feature>
<dbReference type="RefSeq" id="WP_290360522.1">
    <property type="nucleotide sequence ID" value="NZ_JAUHHC010000005.1"/>
</dbReference>
<dbReference type="SMART" id="SM00419">
    <property type="entry name" value="HTH_CRP"/>
    <property type="match status" value="1"/>
</dbReference>